<feature type="domain" description="JmjC" evidence="2">
    <location>
        <begin position="248"/>
        <end position="397"/>
    </location>
</feature>
<name>A0A1B8G9W8_9PEZI</name>
<dbReference type="EMBL" id="KV460264">
    <property type="protein sequence ID" value="OBT92639.2"/>
    <property type="molecule type" value="Genomic_DNA"/>
</dbReference>
<organism evidence="3 4">
    <name type="scientific">Pseudogymnoascus verrucosus</name>
    <dbReference type="NCBI Taxonomy" id="342668"/>
    <lineage>
        <taxon>Eukaryota</taxon>
        <taxon>Fungi</taxon>
        <taxon>Dikarya</taxon>
        <taxon>Ascomycota</taxon>
        <taxon>Pezizomycotina</taxon>
        <taxon>Leotiomycetes</taxon>
        <taxon>Thelebolales</taxon>
        <taxon>Thelebolaceae</taxon>
        <taxon>Pseudogymnoascus</taxon>
    </lineage>
</organism>
<evidence type="ECO:0000313" key="4">
    <source>
        <dbReference type="Proteomes" id="UP000091956"/>
    </source>
</evidence>
<sequence length="397" mass="44078">MRIMRSTGAGLIRYPNGVFTKSLCCKFATGPLLRRHITIIHSNLADVSARVFQEKAFIPATPILIQRPETIGSTKIAAGAGIPAIDRWFKSKEAGVGDDVVFFQEEYLKPFESTVLPYELVTPVFNSQNGQDILSKFISENASSLSRYLPPSDVTIKELLRDCALADKDDGRNTSQPTEADTPSSPGGVKLDEPLTERQVELLRRHAPLFQKFHSFHAPLELIITASRQNPGSTQFGLHGLYIAQAQMADLPQQLRDDLPSPELVLKAGKGDVYDANIWIGTPPTFTPLHKDPNPNLFVQLSSSKKVRIFEPRKGQAIFAAVRRKIGATPTAAFRGEEMMQGRERVELKEAVWNPSNLDGHEVTVRPGDALFIPKGWWHSIKSEGDGLNASANWWFR</sequence>
<dbReference type="InterPro" id="IPR041667">
    <property type="entry name" value="Cupin_8"/>
</dbReference>
<evidence type="ECO:0000313" key="3">
    <source>
        <dbReference type="EMBL" id="OBT92639.2"/>
    </source>
</evidence>
<reference evidence="4" key="2">
    <citation type="journal article" date="2018" name="Nat. Commun.">
        <title>Extreme sensitivity to ultraviolet light in the fungal pathogen causing white-nose syndrome of bats.</title>
        <authorList>
            <person name="Palmer J.M."/>
            <person name="Drees K.P."/>
            <person name="Foster J.T."/>
            <person name="Lindner D.L."/>
        </authorList>
    </citation>
    <scope>NUCLEOTIDE SEQUENCE [LARGE SCALE GENOMIC DNA]</scope>
    <source>
        <strain evidence="4">UAMH 10579</strain>
    </source>
</reference>
<keyword evidence="4" id="KW-1185">Reference proteome</keyword>
<dbReference type="SUPFAM" id="SSF51197">
    <property type="entry name" value="Clavaminate synthase-like"/>
    <property type="match status" value="1"/>
</dbReference>
<protein>
    <recommendedName>
        <fullName evidence="2">JmjC domain-containing protein</fullName>
    </recommendedName>
</protein>
<evidence type="ECO:0000256" key="1">
    <source>
        <dbReference type="SAM" id="MobiDB-lite"/>
    </source>
</evidence>
<dbReference type="Proteomes" id="UP000091956">
    <property type="component" value="Unassembled WGS sequence"/>
</dbReference>
<dbReference type="SMART" id="SM00558">
    <property type="entry name" value="JmjC"/>
    <property type="match status" value="1"/>
</dbReference>
<dbReference type="CDD" id="cd02208">
    <property type="entry name" value="cupin_RmlC-like"/>
    <property type="match status" value="1"/>
</dbReference>
<dbReference type="AlphaFoldDB" id="A0A1B8G9W8"/>
<dbReference type="RefSeq" id="XP_018126372.2">
    <property type="nucleotide sequence ID" value="XM_018279253.2"/>
</dbReference>
<dbReference type="PANTHER" id="PTHR12461:SF105">
    <property type="entry name" value="HYPOXIA-INDUCIBLE FACTOR 1-ALPHA INHIBITOR"/>
    <property type="match status" value="1"/>
</dbReference>
<dbReference type="STRING" id="342668.A0A1B8G9W8"/>
<gene>
    <name evidence="3" type="ORF">VE01_09846</name>
</gene>
<dbReference type="Gene3D" id="2.60.120.650">
    <property type="entry name" value="Cupin"/>
    <property type="match status" value="1"/>
</dbReference>
<proteinExistence type="predicted"/>
<dbReference type="Pfam" id="PF13621">
    <property type="entry name" value="Cupin_8"/>
    <property type="match status" value="1"/>
</dbReference>
<dbReference type="PANTHER" id="PTHR12461">
    <property type="entry name" value="HYPOXIA-INDUCIBLE FACTOR 1 ALPHA INHIBITOR-RELATED"/>
    <property type="match status" value="1"/>
</dbReference>
<dbReference type="PROSITE" id="PS51184">
    <property type="entry name" value="JMJC"/>
    <property type="match status" value="1"/>
</dbReference>
<reference evidence="3 4" key="1">
    <citation type="submission" date="2016-03" db="EMBL/GenBank/DDBJ databases">
        <title>Comparative genomics of Pseudogymnoascus destructans, the fungus causing white-nose syndrome of bats.</title>
        <authorList>
            <person name="Palmer J.M."/>
            <person name="Drees K.P."/>
            <person name="Foster J.T."/>
            <person name="Lindner D.L."/>
        </authorList>
    </citation>
    <scope>NUCLEOTIDE SEQUENCE [LARGE SCALE GENOMIC DNA]</scope>
    <source>
        <strain evidence="3 4">UAMH 10579</strain>
    </source>
</reference>
<feature type="compositionally biased region" description="Polar residues" evidence="1">
    <location>
        <begin position="173"/>
        <end position="185"/>
    </location>
</feature>
<feature type="region of interest" description="Disordered" evidence="1">
    <location>
        <begin position="167"/>
        <end position="193"/>
    </location>
</feature>
<dbReference type="GeneID" id="28843232"/>
<dbReference type="InterPro" id="IPR003347">
    <property type="entry name" value="JmjC_dom"/>
</dbReference>
<evidence type="ECO:0000259" key="2">
    <source>
        <dbReference type="PROSITE" id="PS51184"/>
    </source>
</evidence>
<accession>A0A1B8G9W8</accession>